<keyword evidence="2" id="KW-0413">Isomerase</keyword>
<sequence length="268" mass="29328">MKKCIVVSGPTRFAALAFKDDFTASIRKVAQLGYDAVELAIRDPRAINVEDIENLLASLNLPVAAIGTGQAYGDEGLSFTDPEERVRQRAIQRVKDHIALAARWQTQVIIGLIRGKVTAGTPRELAQSWLVAALQECCALAEQQGVNLVLEPINRYETDLINTIAEAIELIRLVGSDNLKILADTFHMNIEEPSIVESIKTAGPYLTHFHIADSNRWAPGYGHLDFPSIISTLKEINYQGAVSAEILPKPDPETCAGATINYLVRLGL</sequence>
<feature type="domain" description="Xylose isomerase-like TIM barrel" evidence="1">
    <location>
        <begin position="26"/>
        <end position="259"/>
    </location>
</feature>
<organism evidence="2 3">
    <name type="scientific">Desulfofundulus kuznetsovii (strain DSM 6115 / VKM B-1805 / 17)</name>
    <name type="common">Desulfotomaculum kuznetsovii</name>
    <dbReference type="NCBI Taxonomy" id="760568"/>
    <lineage>
        <taxon>Bacteria</taxon>
        <taxon>Bacillati</taxon>
        <taxon>Bacillota</taxon>
        <taxon>Clostridia</taxon>
        <taxon>Eubacteriales</taxon>
        <taxon>Peptococcaceae</taxon>
        <taxon>Desulfofundulus</taxon>
    </lineage>
</organism>
<keyword evidence="3" id="KW-1185">Reference proteome</keyword>
<dbReference type="InterPro" id="IPR036237">
    <property type="entry name" value="Xyl_isomerase-like_sf"/>
</dbReference>
<evidence type="ECO:0000259" key="1">
    <source>
        <dbReference type="Pfam" id="PF01261"/>
    </source>
</evidence>
<evidence type="ECO:0000313" key="3">
    <source>
        <dbReference type="Proteomes" id="UP000009229"/>
    </source>
</evidence>
<dbReference type="PANTHER" id="PTHR12110">
    <property type="entry name" value="HYDROXYPYRUVATE ISOMERASE"/>
    <property type="match status" value="1"/>
</dbReference>
<dbReference type="GO" id="GO:0016853">
    <property type="term" value="F:isomerase activity"/>
    <property type="evidence" value="ECO:0007669"/>
    <property type="project" value="UniProtKB-KW"/>
</dbReference>
<dbReference type="AlphaFoldDB" id="A0AAU8PB41"/>
<dbReference type="InterPro" id="IPR050312">
    <property type="entry name" value="IolE/XylAMocC-like"/>
</dbReference>
<dbReference type="InterPro" id="IPR053560">
    <property type="entry name" value="Hyi_epimerase/isomerase"/>
</dbReference>
<accession>A0AAU8PB41</accession>
<dbReference type="RefSeq" id="WP_013822725.1">
    <property type="nucleotide sequence ID" value="NC_015573.1"/>
</dbReference>
<protein>
    <submittedName>
        <fullName evidence="2">Xylose isomerase domain-containing protein TIM barrel</fullName>
    </submittedName>
</protein>
<dbReference type="Proteomes" id="UP000009229">
    <property type="component" value="Chromosome"/>
</dbReference>
<dbReference type="Gene3D" id="3.20.20.150">
    <property type="entry name" value="Divalent-metal-dependent TIM barrel enzymes"/>
    <property type="match status" value="1"/>
</dbReference>
<dbReference type="NCBIfam" id="NF041099">
    <property type="entry name" value="keto_glucon_epim_IolO"/>
    <property type="match status" value="1"/>
</dbReference>
<name>A0AAU8PB41_DESK7</name>
<evidence type="ECO:0000313" key="2">
    <source>
        <dbReference type="EMBL" id="AEG15210.1"/>
    </source>
</evidence>
<dbReference type="PANTHER" id="PTHR12110:SF41">
    <property type="entry name" value="INOSOSE DEHYDRATASE"/>
    <property type="match status" value="1"/>
</dbReference>
<dbReference type="InterPro" id="IPR013022">
    <property type="entry name" value="Xyl_isomerase-like_TIM-brl"/>
</dbReference>
<dbReference type="SUPFAM" id="SSF51658">
    <property type="entry name" value="Xylose isomerase-like"/>
    <property type="match status" value="1"/>
</dbReference>
<dbReference type="EMBL" id="CP002770">
    <property type="protein sequence ID" value="AEG15210.1"/>
    <property type="molecule type" value="Genomic_DNA"/>
</dbReference>
<proteinExistence type="predicted"/>
<dbReference type="KEGG" id="dku:Desku_1632"/>
<gene>
    <name evidence="2" type="ordered locus">Desku_1632</name>
</gene>
<reference evidence="3" key="1">
    <citation type="submission" date="2011-05" db="EMBL/GenBank/DDBJ databases">
        <title>Complete sequence of Desulfotomaculum kuznetsovii DSM 6115.</title>
        <authorList>
            <person name="Lucas S."/>
            <person name="Han J."/>
            <person name="Lapidus A."/>
            <person name="Cheng J.-F."/>
            <person name="Goodwin L."/>
            <person name="Pitluck S."/>
            <person name="Peters L."/>
            <person name="Mikhailova N."/>
            <person name="Lu M."/>
            <person name="Saunders E."/>
            <person name="Han C."/>
            <person name="Tapia R."/>
            <person name="Land M."/>
            <person name="Hauser L."/>
            <person name="Kyrpides N."/>
            <person name="Ivanova N."/>
            <person name="Pagani I."/>
            <person name="Nazina T."/>
            <person name="Ivanova A."/>
            <person name="Parshina S."/>
            <person name="Kuever J."/>
            <person name="Muyzer G."/>
            <person name="Plugge C."/>
            <person name="Stams A."/>
            <person name="Woyke T."/>
        </authorList>
    </citation>
    <scope>NUCLEOTIDE SEQUENCE [LARGE SCALE GENOMIC DNA]</scope>
    <source>
        <strain evidence="3">DSM 6115 / VKM B-1805 / 17</strain>
    </source>
</reference>
<dbReference type="Pfam" id="PF01261">
    <property type="entry name" value="AP_endonuc_2"/>
    <property type="match status" value="1"/>
</dbReference>